<evidence type="ECO:0000313" key="3">
    <source>
        <dbReference type="WBParaSite" id="NBR_0000518201-mRNA-1"/>
    </source>
</evidence>
<proteinExistence type="predicted"/>
<organism evidence="3">
    <name type="scientific">Nippostrongylus brasiliensis</name>
    <name type="common">Rat hookworm</name>
    <dbReference type="NCBI Taxonomy" id="27835"/>
    <lineage>
        <taxon>Eukaryota</taxon>
        <taxon>Metazoa</taxon>
        <taxon>Ecdysozoa</taxon>
        <taxon>Nematoda</taxon>
        <taxon>Chromadorea</taxon>
        <taxon>Rhabditida</taxon>
        <taxon>Rhabditina</taxon>
        <taxon>Rhabditomorpha</taxon>
        <taxon>Strongyloidea</taxon>
        <taxon>Heligmosomidae</taxon>
        <taxon>Nippostrongylus</taxon>
    </lineage>
</organism>
<sequence>MHSADTDFMTVLSCPEGREPVYLAGSQLIRECTGSDQSNMKCPEEATCVTAPRDVLRRSVCCEDASKADEKGVQLTEVK</sequence>
<gene>
    <name evidence="1" type="ORF">NBR_LOCUS5182</name>
</gene>
<accession>A0A0N4XRN0</accession>
<evidence type="ECO:0000313" key="1">
    <source>
        <dbReference type="EMBL" id="VDL68771.1"/>
    </source>
</evidence>
<dbReference type="AlphaFoldDB" id="A0A0N4XRN0"/>
<reference evidence="3" key="1">
    <citation type="submission" date="2017-02" db="UniProtKB">
        <authorList>
            <consortium name="WormBaseParasite"/>
        </authorList>
    </citation>
    <scope>IDENTIFICATION</scope>
</reference>
<name>A0A0N4XRN0_NIPBR</name>
<reference evidence="1 2" key="2">
    <citation type="submission" date="2018-11" db="EMBL/GenBank/DDBJ databases">
        <authorList>
            <consortium name="Pathogen Informatics"/>
        </authorList>
    </citation>
    <scope>NUCLEOTIDE SEQUENCE [LARGE SCALE GENOMIC DNA]</scope>
</reference>
<evidence type="ECO:0000313" key="2">
    <source>
        <dbReference type="Proteomes" id="UP000271162"/>
    </source>
</evidence>
<dbReference type="WBParaSite" id="NBR_0000518201-mRNA-1">
    <property type="protein sequence ID" value="NBR_0000518201-mRNA-1"/>
    <property type="gene ID" value="NBR_0000518201"/>
</dbReference>
<dbReference type="Proteomes" id="UP000271162">
    <property type="component" value="Unassembled WGS sequence"/>
</dbReference>
<keyword evidence="2" id="KW-1185">Reference proteome</keyword>
<dbReference type="EMBL" id="UYSL01011705">
    <property type="protein sequence ID" value="VDL68771.1"/>
    <property type="molecule type" value="Genomic_DNA"/>
</dbReference>
<protein>
    <submittedName>
        <fullName evidence="3">DUF4789 domain-containing protein</fullName>
    </submittedName>
</protein>